<accession>A0A4R6XRV7</accession>
<dbReference type="Pfam" id="PF07615">
    <property type="entry name" value="Ykof"/>
    <property type="match status" value="1"/>
</dbReference>
<dbReference type="AlphaFoldDB" id="A0A4R6XRV7"/>
<dbReference type="InterPro" id="IPR029756">
    <property type="entry name" value="MTH1187/YkoF-like"/>
</dbReference>
<name>A0A4R6XRV7_9GAMM</name>
<dbReference type="Proteomes" id="UP000295724">
    <property type="component" value="Unassembled WGS sequence"/>
</dbReference>
<dbReference type="EMBL" id="SNZB01000003">
    <property type="protein sequence ID" value="TDR20657.1"/>
    <property type="molecule type" value="Genomic_DNA"/>
</dbReference>
<dbReference type="OrthoDB" id="164222at2"/>
<keyword evidence="3" id="KW-1185">Reference proteome</keyword>
<protein>
    <submittedName>
        <fullName evidence="2">YKOF-related protein</fullName>
    </submittedName>
</protein>
<dbReference type="Gene3D" id="3.30.70.930">
    <property type="match status" value="1"/>
</dbReference>
<dbReference type="InterPro" id="IPR011522">
    <property type="entry name" value="Thiamin/HMP-bd_put_YkoF"/>
</dbReference>
<evidence type="ECO:0000313" key="3">
    <source>
        <dbReference type="Proteomes" id="UP000295724"/>
    </source>
</evidence>
<dbReference type="SUPFAM" id="SSF89957">
    <property type="entry name" value="MTH1187/YkoF-like"/>
    <property type="match status" value="1"/>
</dbReference>
<gene>
    <name evidence="2" type="ORF">C8D91_1633</name>
</gene>
<proteinExistence type="predicted"/>
<evidence type="ECO:0000259" key="1">
    <source>
        <dbReference type="Pfam" id="PF07615"/>
    </source>
</evidence>
<comment type="caution">
    <text evidence="2">The sequence shown here is derived from an EMBL/GenBank/DDBJ whole genome shotgun (WGS) entry which is preliminary data.</text>
</comment>
<evidence type="ECO:0000313" key="2">
    <source>
        <dbReference type="EMBL" id="TDR20657.1"/>
    </source>
</evidence>
<dbReference type="RefSeq" id="WP_099018487.1">
    <property type="nucleotide sequence ID" value="NZ_NIHB01000001.1"/>
</dbReference>
<feature type="domain" description="Thiamin/hydroxymethyl pyrimidine-binding YkoF putative" evidence="1">
    <location>
        <begin position="3"/>
        <end position="67"/>
    </location>
</feature>
<reference evidence="2 3" key="1">
    <citation type="submission" date="2019-03" db="EMBL/GenBank/DDBJ databases">
        <title>Genomic Encyclopedia of Type Strains, Phase IV (KMG-IV): sequencing the most valuable type-strain genomes for metagenomic binning, comparative biology and taxonomic classification.</title>
        <authorList>
            <person name="Goeker M."/>
        </authorList>
    </citation>
    <scope>NUCLEOTIDE SEQUENCE [LARGE SCALE GENOMIC DNA]</scope>
    <source>
        <strain evidence="2 3">DSM 25488</strain>
    </source>
</reference>
<organism evidence="2 3">
    <name type="scientific">Marinicella litoralis</name>
    <dbReference type="NCBI Taxonomy" id="644220"/>
    <lineage>
        <taxon>Bacteria</taxon>
        <taxon>Pseudomonadati</taxon>
        <taxon>Pseudomonadota</taxon>
        <taxon>Gammaproteobacteria</taxon>
        <taxon>Lysobacterales</taxon>
        <taxon>Marinicellaceae</taxon>
        <taxon>Marinicella</taxon>
    </lineage>
</organism>
<sequence length="85" mass="9785">MQVSVEISLYPLDQNYIPPIQEFIDRLNTYTELKVVENTMSTQVYGEYAKVLEILNSEMQRTHHHTPKAAFVMKVLNGDLSPNMA</sequence>